<sequence>MKNRRSHPKPLMYIVNPKVVPVQKETQDVSISHCNVVTKRGNGSKWTNKKSKFSKK</sequence>
<organism evidence="1 2">
    <name type="scientific">Oikeobacillus pervagus</name>
    <dbReference type="NCBI Taxonomy" id="1325931"/>
    <lineage>
        <taxon>Bacteria</taxon>
        <taxon>Bacillati</taxon>
        <taxon>Bacillota</taxon>
        <taxon>Bacilli</taxon>
        <taxon>Bacillales</taxon>
        <taxon>Bacillaceae</taxon>
        <taxon>Oikeobacillus</taxon>
    </lineage>
</organism>
<evidence type="ECO:0000313" key="1">
    <source>
        <dbReference type="EMBL" id="MDQ0214870.1"/>
    </source>
</evidence>
<evidence type="ECO:0000313" key="2">
    <source>
        <dbReference type="Proteomes" id="UP001237207"/>
    </source>
</evidence>
<gene>
    <name evidence="1" type="ORF">J2S13_001267</name>
</gene>
<dbReference type="RefSeq" id="WP_307256865.1">
    <property type="nucleotide sequence ID" value="NZ_JAUSUC010000011.1"/>
</dbReference>
<name>A0AAJ1SY21_9BACI</name>
<keyword evidence="2" id="KW-1185">Reference proteome</keyword>
<dbReference type="EMBL" id="JAUSUC010000011">
    <property type="protein sequence ID" value="MDQ0214870.1"/>
    <property type="molecule type" value="Genomic_DNA"/>
</dbReference>
<dbReference type="AlphaFoldDB" id="A0AAJ1SY21"/>
<accession>A0AAJ1SY21</accession>
<reference evidence="1" key="1">
    <citation type="submission" date="2023-07" db="EMBL/GenBank/DDBJ databases">
        <title>Genomic Encyclopedia of Type Strains, Phase IV (KMG-IV): sequencing the most valuable type-strain genomes for metagenomic binning, comparative biology and taxonomic classification.</title>
        <authorList>
            <person name="Goeker M."/>
        </authorList>
    </citation>
    <scope>NUCLEOTIDE SEQUENCE</scope>
    <source>
        <strain evidence="1">DSM 23947</strain>
    </source>
</reference>
<proteinExistence type="predicted"/>
<comment type="caution">
    <text evidence="1">The sequence shown here is derived from an EMBL/GenBank/DDBJ whole genome shotgun (WGS) entry which is preliminary data.</text>
</comment>
<protein>
    <submittedName>
        <fullName evidence="1">Uncharacterized protein</fullName>
    </submittedName>
</protein>
<dbReference type="Proteomes" id="UP001237207">
    <property type="component" value="Unassembled WGS sequence"/>
</dbReference>